<evidence type="ECO:0000313" key="2">
    <source>
        <dbReference type="Proteomes" id="UP000735302"/>
    </source>
</evidence>
<dbReference type="AlphaFoldDB" id="A0AAV4D885"/>
<dbReference type="EMBL" id="BLXT01007613">
    <property type="protein sequence ID" value="GFO40364.1"/>
    <property type="molecule type" value="Genomic_DNA"/>
</dbReference>
<keyword evidence="2" id="KW-1185">Reference proteome</keyword>
<protein>
    <submittedName>
        <fullName evidence="1">Uncharacterized protein</fullName>
    </submittedName>
</protein>
<evidence type="ECO:0000313" key="1">
    <source>
        <dbReference type="EMBL" id="GFO40364.1"/>
    </source>
</evidence>
<dbReference type="Proteomes" id="UP000735302">
    <property type="component" value="Unassembled WGS sequence"/>
</dbReference>
<reference evidence="1 2" key="1">
    <citation type="journal article" date="2021" name="Elife">
        <title>Chloroplast acquisition without the gene transfer in kleptoplastic sea slugs, Plakobranchus ocellatus.</title>
        <authorList>
            <person name="Maeda T."/>
            <person name="Takahashi S."/>
            <person name="Yoshida T."/>
            <person name="Shimamura S."/>
            <person name="Takaki Y."/>
            <person name="Nagai Y."/>
            <person name="Toyoda A."/>
            <person name="Suzuki Y."/>
            <person name="Arimoto A."/>
            <person name="Ishii H."/>
            <person name="Satoh N."/>
            <person name="Nishiyama T."/>
            <person name="Hasebe M."/>
            <person name="Maruyama T."/>
            <person name="Minagawa J."/>
            <person name="Obokata J."/>
            <person name="Shigenobu S."/>
        </authorList>
    </citation>
    <scope>NUCLEOTIDE SEQUENCE [LARGE SCALE GENOMIC DNA]</scope>
</reference>
<proteinExistence type="predicted"/>
<name>A0AAV4D885_9GAST</name>
<organism evidence="1 2">
    <name type="scientific">Plakobranchus ocellatus</name>
    <dbReference type="NCBI Taxonomy" id="259542"/>
    <lineage>
        <taxon>Eukaryota</taxon>
        <taxon>Metazoa</taxon>
        <taxon>Spiralia</taxon>
        <taxon>Lophotrochozoa</taxon>
        <taxon>Mollusca</taxon>
        <taxon>Gastropoda</taxon>
        <taxon>Heterobranchia</taxon>
        <taxon>Euthyneura</taxon>
        <taxon>Panpulmonata</taxon>
        <taxon>Sacoglossa</taxon>
        <taxon>Placobranchoidea</taxon>
        <taxon>Plakobranchidae</taxon>
        <taxon>Plakobranchus</taxon>
    </lineage>
</organism>
<sequence length="73" mass="8320">MDQNLGRNTLLRQRKLILKFADKTGSELVRKRHGKLHSGVLLYCMTTPLRSNCPRALQAIHTTERCGFEVLAI</sequence>
<accession>A0AAV4D885</accession>
<comment type="caution">
    <text evidence="1">The sequence shown here is derived from an EMBL/GenBank/DDBJ whole genome shotgun (WGS) entry which is preliminary data.</text>
</comment>
<gene>
    <name evidence="1" type="ORF">PoB_006686900</name>
</gene>